<dbReference type="EMBL" id="ML014136">
    <property type="protein sequence ID" value="RKP02729.1"/>
    <property type="molecule type" value="Genomic_DNA"/>
</dbReference>
<dbReference type="STRING" id="1555241.A0A4V1IV40"/>
<dbReference type="CDD" id="cd21340">
    <property type="entry name" value="PPP1R42"/>
    <property type="match status" value="1"/>
</dbReference>
<keyword evidence="4" id="KW-1185">Reference proteome</keyword>
<evidence type="ECO:0000313" key="4">
    <source>
        <dbReference type="Proteomes" id="UP000274922"/>
    </source>
</evidence>
<organism evidence="3 4">
    <name type="scientific">Caulochytrium protostelioides</name>
    <dbReference type="NCBI Taxonomy" id="1555241"/>
    <lineage>
        <taxon>Eukaryota</taxon>
        <taxon>Fungi</taxon>
        <taxon>Fungi incertae sedis</taxon>
        <taxon>Chytridiomycota</taxon>
        <taxon>Chytridiomycota incertae sedis</taxon>
        <taxon>Chytridiomycetes</taxon>
        <taxon>Caulochytriales</taxon>
        <taxon>Caulochytriaceae</taxon>
        <taxon>Caulochytrium</taxon>
    </lineage>
</organism>
<dbReference type="PANTHER" id="PTHR46652:SF3">
    <property type="entry name" value="LEUCINE-RICH REPEAT-CONTAINING PROTEIN 9"/>
    <property type="match status" value="1"/>
</dbReference>
<dbReference type="PROSITE" id="PS51450">
    <property type="entry name" value="LRR"/>
    <property type="match status" value="3"/>
</dbReference>
<dbReference type="Proteomes" id="UP000274922">
    <property type="component" value="Unassembled WGS sequence"/>
</dbReference>
<accession>A0A4V1IV40</accession>
<proteinExistence type="predicted"/>
<dbReference type="InterPro" id="IPR050836">
    <property type="entry name" value="SDS22/Internalin_LRR"/>
</dbReference>
<dbReference type="Gene3D" id="3.80.10.10">
    <property type="entry name" value="Ribonuclease Inhibitor"/>
    <property type="match status" value="2"/>
</dbReference>
<evidence type="ECO:0000256" key="1">
    <source>
        <dbReference type="ARBA" id="ARBA00022614"/>
    </source>
</evidence>
<name>A0A4V1IV40_9FUNG</name>
<reference evidence="4" key="1">
    <citation type="journal article" date="2018" name="Nat. Microbiol.">
        <title>Leveraging single-cell genomics to expand the fungal tree of life.</title>
        <authorList>
            <person name="Ahrendt S.R."/>
            <person name="Quandt C.A."/>
            <person name="Ciobanu D."/>
            <person name="Clum A."/>
            <person name="Salamov A."/>
            <person name="Andreopoulos B."/>
            <person name="Cheng J.F."/>
            <person name="Woyke T."/>
            <person name="Pelin A."/>
            <person name="Henrissat B."/>
            <person name="Reynolds N.K."/>
            <person name="Benny G.L."/>
            <person name="Smith M.E."/>
            <person name="James T.Y."/>
            <person name="Grigoriev I.V."/>
        </authorList>
    </citation>
    <scope>NUCLEOTIDE SEQUENCE [LARGE SCALE GENOMIC DNA]</scope>
    <source>
        <strain evidence="4">ATCC 52028</strain>
    </source>
</reference>
<evidence type="ECO:0008006" key="5">
    <source>
        <dbReference type="Google" id="ProtNLM"/>
    </source>
</evidence>
<gene>
    <name evidence="3" type="ORF">CXG81DRAFT_17616</name>
</gene>
<dbReference type="AlphaFoldDB" id="A0A4V1IV40"/>
<dbReference type="InterPro" id="IPR032675">
    <property type="entry name" value="LRR_dom_sf"/>
</dbReference>
<dbReference type="InterPro" id="IPR001611">
    <property type="entry name" value="Leu-rich_rpt"/>
</dbReference>
<dbReference type="Pfam" id="PF13855">
    <property type="entry name" value="LRR_8"/>
    <property type="match status" value="1"/>
</dbReference>
<dbReference type="PANTHER" id="PTHR46652">
    <property type="entry name" value="LEUCINE-RICH REPEAT AND IQ DOMAIN-CONTAINING PROTEIN 1-RELATED"/>
    <property type="match status" value="1"/>
</dbReference>
<dbReference type="OrthoDB" id="10262005at2759"/>
<evidence type="ECO:0000256" key="2">
    <source>
        <dbReference type="ARBA" id="ARBA00022737"/>
    </source>
</evidence>
<evidence type="ECO:0000313" key="3">
    <source>
        <dbReference type="EMBL" id="RKP02729.1"/>
    </source>
</evidence>
<sequence>MAARASVASAASASSGAVGRQSVSSSSGWANRLARASTLTRKPNESTLEYLARVTHLSLVHSDLTTCPDLGMCPALDALYLFDNRISSLTALVTLPLLTQLHLQNNQLTTLEGLEHCPALSHLDVSQNRLRHIGHLERCTQLTTLLVDAQQTDGEPLAWDAASMAAVAPTLRHVSCRRNALDDYTPLAYLGALTTLVLTHATLSRSAAACWLELTTCWPQLEHVDLTGIPALTGLRMRQSLILACPRLAVVSGKPVAPHERTAIEKLRAPKVAKVPSADAVDRHGRAGSAVSLSGIAASAAEQTDAAAPALLPHFPPFVSQYRDFLIQQNQRADRP</sequence>
<dbReference type="SUPFAM" id="SSF52058">
    <property type="entry name" value="L domain-like"/>
    <property type="match status" value="1"/>
</dbReference>
<keyword evidence="1" id="KW-0433">Leucine-rich repeat</keyword>
<protein>
    <recommendedName>
        <fullName evidence="5">L domain-like protein</fullName>
    </recommendedName>
</protein>
<keyword evidence="2" id="KW-0677">Repeat</keyword>